<proteinExistence type="predicted"/>
<gene>
    <name evidence="1" type="ORF">Tci_874655</name>
</gene>
<protein>
    <submittedName>
        <fullName evidence="1">Uncharacterized protein</fullName>
    </submittedName>
</protein>
<accession>A0A699T1A8</accession>
<comment type="caution">
    <text evidence="1">The sequence shown here is derived from an EMBL/GenBank/DDBJ whole genome shotgun (WGS) entry which is preliminary data.</text>
</comment>
<name>A0A699T1A8_TANCI</name>
<sequence length="162" mass="17868">VLSLEQIKTNQAAGIEKIKKRFKKLEGKKKNITHRLNRLYKVGLSARVESYEDEECLGNQEDASKQGRSIADIDQDEGITLVDDTQGKMNGQDMFEVHDLDGDEVVVDILAGEKEEQSEKVAKKEVSTADPVTIADEVVTTADVEVSVDLTTTTTDDELTLA</sequence>
<dbReference type="AlphaFoldDB" id="A0A699T1A8"/>
<organism evidence="1">
    <name type="scientific">Tanacetum cinerariifolium</name>
    <name type="common">Dalmatian daisy</name>
    <name type="synonym">Chrysanthemum cinerariifolium</name>
    <dbReference type="NCBI Taxonomy" id="118510"/>
    <lineage>
        <taxon>Eukaryota</taxon>
        <taxon>Viridiplantae</taxon>
        <taxon>Streptophyta</taxon>
        <taxon>Embryophyta</taxon>
        <taxon>Tracheophyta</taxon>
        <taxon>Spermatophyta</taxon>
        <taxon>Magnoliopsida</taxon>
        <taxon>eudicotyledons</taxon>
        <taxon>Gunneridae</taxon>
        <taxon>Pentapetalae</taxon>
        <taxon>asterids</taxon>
        <taxon>campanulids</taxon>
        <taxon>Asterales</taxon>
        <taxon>Asteraceae</taxon>
        <taxon>Asteroideae</taxon>
        <taxon>Anthemideae</taxon>
        <taxon>Anthemidinae</taxon>
        <taxon>Tanacetum</taxon>
    </lineage>
</organism>
<dbReference type="EMBL" id="BKCJ011199697">
    <property type="protein sequence ID" value="GFD02686.1"/>
    <property type="molecule type" value="Genomic_DNA"/>
</dbReference>
<evidence type="ECO:0000313" key="1">
    <source>
        <dbReference type="EMBL" id="GFD02686.1"/>
    </source>
</evidence>
<reference evidence="1" key="1">
    <citation type="journal article" date="2019" name="Sci. Rep.">
        <title>Draft genome of Tanacetum cinerariifolium, the natural source of mosquito coil.</title>
        <authorList>
            <person name="Yamashiro T."/>
            <person name="Shiraishi A."/>
            <person name="Satake H."/>
            <person name="Nakayama K."/>
        </authorList>
    </citation>
    <scope>NUCLEOTIDE SEQUENCE</scope>
</reference>
<feature type="non-terminal residue" evidence="1">
    <location>
        <position position="1"/>
    </location>
</feature>